<sequence>MGFRSKRKRNKQCQNLPTRPSPPPSKKQPTSFLTLPSELRQQILLNSFEGTWSCIACPNRLKRGHTLPCAYTQHAEFEDGEWRYRKAGWAGGMQPRHRGKMQATAWAEVLREIGYWVRDDVDVVDRLLSEEIERRWEEKNVNGKWCKGTSTSTSTVSDTNFFLLLAMTTSSSYTTWIDTVAVTAYNSDRDDTDRHGGDRENADEDGTDRNDDTMDNTNENETTKDDSNEDGDNKPNTNADCTECKLLQLPRELRDQIYRCIPFLSCL</sequence>
<name>A0A8H3YZ39_VENIN</name>
<reference evidence="3 5" key="1">
    <citation type="submission" date="2019-07" db="EMBL/GenBank/DDBJ databases">
        <title>Venturia inaequalis Genome Resource.</title>
        <authorList>
            <person name="Lichtner F.J."/>
        </authorList>
    </citation>
    <scope>NUCLEOTIDE SEQUENCE [LARGE SCALE GENOMIC DNA]</scope>
    <source>
        <strain evidence="2 4">120213</strain>
        <strain evidence="3 5">DMI_063113</strain>
    </source>
</reference>
<dbReference type="Proteomes" id="UP000490939">
    <property type="component" value="Unassembled WGS sequence"/>
</dbReference>
<dbReference type="EMBL" id="WNWS01000308">
    <property type="protein sequence ID" value="KAE9971129.1"/>
    <property type="molecule type" value="Genomic_DNA"/>
</dbReference>
<evidence type="ECO:0000313" key="4">
    <source>
        <dbReference type="Proteomes" id="UP000447873"/>
    </source>
</evidence>
<protein>
    <submittedName>
        <fullName evidence="3">Uncharacterized protein</fullName>
    </submittedName>
</protein>
<feature type="region of interest" description="Disordered" evidence="1">
    <location>
        <begin position="187"/>
        <end position="240"/>
    </location>
</feature>
<feature type="compositionally biased region" description="Basic and acidic residues" evidence="1">
    <location>
        <begin position="187"/>
        <end position="200"/>
    </location>
</feature>
<feature type="compositionally biased region" description="Basic residues" evidence="1">
    <location>
        <begin position="1"/>
        <end position="11"/>
    </location>
</feature>
<dbReference type="Proteomes" id="UP000447873">
    <property type="component" value="Unassembled WGS sequence"/>
</dbReference>
<comment type="caution">
    <text evidence="3">The sequence shown here is derived from an EMBL/GenBank/DDBJ whole genome shotgun (WGS) entry which is preliminary data.</text>
</comment>
<keyword evidence="5" id="KW-1185">Reference proteome</keyword>
<evidence type="ECO:0000313" key="5">
    <source>
        <dbReference type="Proteomes" id="UP000490939"/>
    </source>
</evidence>
<organism evidence="3 5">
    <name type="scientific">Venturia inaequalis</name>
    <name type="common">Apple scab fungus</name>
    <dbReference type="NCBI Taxonomy" id="5025"/>
    <lineage>
        <taxon>Eukaryota</taxon>
        <taxon>Fungi</taxon>
        <taxon>Dikarya</taxon>
        <taxon>Ascomycota</taxon>
        <taxon>Pezizomycotina</taxon>
        <taxon>Dothideomycetes</taxon>
        <taxon>Pleosporomycetidae</taxon>
        <taxon>Venturiales</taxon>
        <taxon>Venturiaceae</taxon>
        <taxon>Venturia</taxon>
    </lineage>
</organism>
<gene>
    <name evidence="3" type="ORF">EG327_007146</name>
    <name evidence="2" type="ORF">EG328_005828</name>
</gene>
<evidence type="ECO:0000313" key="3">
    <source>
        <dbReference type="EMBL" id="KAE9979149.1"/>
    </source>
</evidence>
<accession>A0A8H3YZ39</accession>
<evidence type="ECO:0000313" key="2">
    <source>
        <dbReference type="EMBL" id="KAE9971129.1"/>
    </source>
</evidence>
<evidence type="ECO:0000256" key="1">
    <source>
        <dbReference type="SAM" id="MobiDB-lite"/>
    </source>
</evidence>
<dbReference type="AlphaFoldDB" id="A0A8H3YZ39"/>
<dbReference type="EMBL" id="WNWR01000422">
    <property type="protein sequence ID" value="KAE9979149.1"/>
    <property type="molecule type" value="Genomic_DNA"/>
</dbReference>
<proteinExistence type="predicted"/>
<feature type="region of interest" description="Disordered" evidence="1">
    <location>
        <begin position="1"/>
        <end position="31"/>
    </location>
</feature>